<dbReference type="FunFam" id="1.10.150.210:FF:000001">
    <property type="entry name" value="Phosphoserine phosphatase"/>
    <property type="match status" value="1"/>
</dbReference>
<feature type="active site" description="Nucleophile" evidence="4">
    <location>
        <position position="196"/>
    </location>
</feature>
<dbReference type="PROSITE" id="PS51671">
    <property type="entry name" value="ACT"/>
    <property type="match status" value="1"/>
</dbReference>
<dbReference type="NCBIfam" id="TIGR01488">
    <property type="entry name" value="HAD-SF-IB"/>
    <property type="match status" value="1"/>
</dbReference>
<organism evidence="6 7">
    <name type="scientific">Pseudomonas aeruginosa</name>
    <dbReference type="NCBI Taxonomy" id="287"/>
    <lineage>
        <taxon>Bacteria</taxon>
        <taxon>Pseudomonadati</taxon>
        <taxon>Pseudomonadota</taxon>
        <taxon>Gammaproteobacteria</taxon>
        <taxon>Pseudomonadales</taxon>
        <taxon>Pseudomonadaceae</taxon>
        <taxon>Pseudomonas</taxon>
    </lineage>
</organism>
<name>A0A3M5E3D8_PSEAI</name>
<dbReference type="InterPro" id="IPR002912">
    <property type="entry name" value="ACT_dom"/>
</dbReference>
<dbReference type="GO" id="GO:0016841">
    <property type="term" value="F:ammonia-lyase activity"/>
    <property type="evidence" value="ECO:0007669"/>
    <property type="project" value="UniProtKB-ARBA"/>
</dbReference>
<dbReference type="Gene3D" id="1.10.150.210">
    <property type="entry name" value="Phosphoserine phosphatase, domain 2"/>
    <property type="match status" value="1"/>
</dbReference>
<dbReference type="FunFam" id="3.30.70.260:FF:000065">
    <property type="entry name" value="Phosphoserine phosphatase SerB"/>
    <property type="match status" value="1"/>
</dbReference>
<comment type="similarity">
    <text evidence="1">Belongs to the HAD-like hydrolase superfamily. SerB family.</text>
</comment>
<dbReference type="GO" id="GO:0036424">
    <property type="term" value="F:L-phosphoserine phosphatase activity"/>
    <property type="evidence" value="ECO:0007669"/>
    <property type="project" value="InterPro"/>
</dbReference>
<dbReference type="CDD" id="cd07500">
    <property type="entry name" value="HAD_PSP"/>
    <property type="match status" value="1"/>
</dbReference>
<protein>
    <recommendedName>
        <fullName evidence="2">Phosphoserine phosphatase</fullName>
    </recommendedName>
    <alternativeName>
        <fullName evidence="3">O-phosphoserine phosphohydrolase</fullName>
    </alternativeName>
</protein>
<dbReference type="Gene3D" id="3.40.50.1000">
    <property type="entry name" value="HAD superfamily/HAD-like"/>
    <property type="match status" value="1"/>
</dbReference>
<dbReference type="Pfam" id="PF21086">
    <property type="entry name" value="ACT_PSP_2"/>
    <property type="match status" value="1"/>
</dbReference>
<dbReference type="Gene3D" id="3.30.70.260">
    <property type="match status" value="2"/>
</dbReference>
<accession>A0A3M5E3D8</accession>
<dbReference type="SUPFAM" id="SSF48557">
    <property type="entry name" value="L-aspartase-like"/>
    <property type="match status" value="1"/>
</dbReference>
<proteinExistence type="inferred from homology"/>
<evidence type="ECO:0000256" key="2">
    <source>
        <dbReference type="ARBA" id="ARBA00015196"/>
    </source>
</evidence>
<dbReference type="Proteomes" id="UP000270834">
    <property type="component" value="Unassembled WGS sequence"/>
</dbReference>
<dbReference type="InterPro" id="IPR036412">
    <property type="entry name" value="HAD-like_sf"/>
</dbReference>
<dbReference type="UniPathway" id="UPA00135">
    <property type="reaction ID" value="UER00198"/>
</dbReference>
<dbReference type="AlphaFoldDB" id="A0A3M5E3D8"/>
<dbReference type="NCBIfam" id="TIGR00338">
    <property type="entry name" value="serB"/>
    <property type="match status" value="1"/>
</dbReference>
<evidence type="ECO:0000259" key="5">
    <source>
        <dbReference type="PROSITE" id="PS51671"/>
    </source>
</evidence>
<dbReference type="GO" id="GO:0006564">
    <property type="term" value="P:L-serine biosynthetic process"/>
    <property type="evidence" value="ECO:0007669"/>
    <property type="project" value="InterPro"/>
</dbReference>
<reference evidence="6 7" key="1">
    <citation type="submission" date="2018-08" db="EMBL/GenBank/DDBJ databases">
        <title>Recombination of ecologically and evolutionarily significant loci maintains genetic cohesion in the Pseudomonas syringae species complex.</title>
        <authorList>
            <person name="Dillon M."/>
            <person name="Thakur S."/>
            <person name="Almeida R.N.D."/>
            <person name="Weir B.S."/>
            <person name="Guttman D.S."/>
        </authorList>
    </citation>
    <scope>NUCLEOTIDE SEQUENCE [LARGE SCALE GENOMIC DNA]</scope>
    <source>
        <strain evidence="6 7">ICMP 7846</strain>
    </source>
</reference>
<dbReference type="CDD" id="cd04870">
    <property type="entry name" value="ACT_PSP_1"/>
    <property type="match status" value="1"/>
</dbReference>
<dbReference type="Gene3D" id="1.20.200.10">
    <property type="entry name" value="Fumarase/aspartase (Central domain)"/>
    <property type="match status" value="1"/>
</dbReference>
<dbReference type="InterPro" id="IPR001106">
    <property type="entry name" value="Aromatic_Lyase"/>
</dbReference>
<dbReference type="PANTHER" id="PTHR10362">
    <property type="entry name" value="HISTIDINE AMMONIA-LYASE"/>
    <property type="match status" value="1"/>
</dbReference>
<evidence type="ECO:0000313" key="7">
    <source>
        <dbReference type="Proteomes" id="UP000270834"/>
    </source>
</evidence>
<sequence length="619" mass="67227">MREIVLINITGEDRPGLTAAITGVLAQGGVNILDIGQAVIHDTLSFGILVEIPDTEAGSSVLKDVLFTAYKLDQQVRFTPVSEEDYRQWVDGQGKARHIVTLLTRRVTAEQLQRVSSITAKYALNIDHIDRLSGRMPLDMPADQGKGCIEFSVRGEPADPAALRAEFLSVAQELNVDIAFQQDSVFRRNRRLAVFDMDSTLIEAEVIDELAKAAGVGEKVAAITERAMRGELDFRASFKERLALLQGLSEDVLEEIGASLRLTEGAETLFAELKRLGYKTAILSGGFTYFARQLQAKLGIDYVFANELQIVDGKVTGVAVEPIVDAQRKADLLRELAAKEGLALLNGTQVSTAYALRGLFEAEDLFAAATVCGGLSVEAMLGSRAPFDARIHAARGQRGQIDVAAAYRDLLTASSEVARSHEKCDKVQDPYSLRCQPQVMGACLTQMRQAAEVLEIEANAVSDNPLVFAAEGDVISGGNFHAEPVAMAADNLALALAEIGSLSERRISLMMDMHMSQLPPFLVANGDLLASLPAKERQALLDAAAEATRLNREAVAAQQERDLAFLKEKGMQIIQPSADDLAAFREKGQPSYLAWLKTQDIEPRWTEMAFRDAGLATAP</sequence>
<feature type="domain" description="ACT" evidence="5">
    <location>
        <begin position="6"/>
        <end position="81"/>
    </location>
</feature>
<dbReference type="SUPFAM" id="SSF56784">
    <property type="entry name" value="HAD-like"/>
    <property type="match status" value="1"/>
</dbReference>
<dbReference type="Pfam" id="PF00221">
    <property type="entry name" value="Lyase_aromatic"/>
    <property type="match status" value="1"/>
</dbReference>
<dbReference type="CDD" id="cd04871">
    <property type="entry name" value="ACT_PSP_2"/>
    <property type="match status" value="1"/>
</dbReference>
<dbReference type="InterPro" id="IPR049148">
    <property type="entry name" value="PSP_ACT"/>
</dbReference>
<gene>
    <name evidence="6" type="ORF">ALP65_02723</name>
</gene>
<evidence type="ECO:0000256" key="3">
    <source>
        <dbReference type="ARBA" id="ARBA00031693"/>
    </source>
</evidence>
<dbReference type="EMBL" id="RBSQ01000522">
    <property type="protein sequence ID" value="RMS56110.1"/>
    <property type="molecule type" value="Genomic_DNA"/>
</dbReference>
<comment type="caution">
    <text evidence="6">The sequence shown here is derived from an EMBL/GenBank/DDBJ whole genome shotgun (WGS) entry which is preliminary data.</text>
</comment>
<dbReference type="InterPro" id="IPR004469">
    <property type="entry name" value="PSP"/>
</dbReference>
<dbReference type="Pfam" id="PF13740">
    <property type="entry name" value="ACT_6"/>
    <property type="match status" value="1"/>
</dbReference>
<evidence type="ECO:0000256" key="1">
    <source>
        <dbReference type="ARBA" id="ARBA00009184"/>
    </source>
</evidence>
<dbReference type="FunFam" id="3.30.70.260:FF:000041">
    <property type="entry name" value="Phosphoserine phosphatase SerB"/>
    <property type="match status" value="1"/>
</dbReference>
<dbReference type="InterPro" id="IPR023214">
    <property type="entry name" value="HAD_sf"/>
</dbReference>
<dbReference type="InterPro" id="IPR045865">
    <property type="entry name" value="ACT-like_dom_sf"/>
</dbReference>
<evidence type="ECO:0000313" key="6">
    <source>
        <dbReference type="EMBL" id="RMS56110.1"/>
    </source>
</evidence>
<feature type="active site" description="Proton donor" evidence="4">
    <location>
        <position position="198"/>
    </location>
</feature>
<dbReference type="GO" id="GO:0055085">
    <property type="term" value="P:transmembrane transport"/>
    <property type="evidence" value="ECO:0007669"/>
    <property type="project" value="InterPro"/>
</dbReference>
<dbReference type="InterPro" id="IPR008948">
    <property type="entry name" value="L-Aspartase-like"/>
</dbReference>
<dbReference type="SUPFAM" id="SSF55021">
    <property type="entry name" value="ACT-like"/>
    <property type="match status" value="1"/>
</dbReference>
<evidence type="ECO:0000256" key="4">
    <source>
        <dbReference type="PIRSR" id="PIRSR604469-1"/>
    </source>
</evidence>